<organism evidence="1 2">
    <name type="scientific">Macrostomum lignano</name>
    <dbReference type="NCBI Taxonomy" id="282301"/>
    <lineage>
        <taxon>Eukaryota</taxon>
        <taxon>Metazoa</taxon>
        <taxon>Spiralia</taxon>
        <taxon>Lophotrochozoa</taxon>
        <taxon>Platyhelminthes</taxon>
        <taxon>Rhabditophora</taxon>
        <taxon>Macrostomorpha</taxon>
        <taxon>Macrostomida</taxon>
        <taxon>Macrostomidae</taxon>
        <taxon>Macrostomum</taxon>
    </lineage>
</organism>
<dbReference type="WBParaSite" id="maker-uti_cns_0005165-snap-gene-0.5-mRNA-1">
    <property type="protein sequence ID" value="maker-uti_cns_0005165-snap-gene-0.5-mRNA-1"/>
    <property type="gene ID" value="maker-uti_cns_0005165-snap-gene-0.5"/>
</dbReference>
<accession>A0A1I8H9P3</accession>
<proteinExistence type="predicted"/>
<evidence type="ECO:0000313" key="1">
    <source>
        <dbReference type="Proteomes" id="UP000095280"/>
    </source>
</evidence>
<protein>
    <submittedName>
        <fullName evidence="2">Rad60-SLD domain-containing protein</fullName>
    </submittedName>
</protein>
<sequence>MVSNNMSDDKIVEDSTMSFDEVPIGLDTNNSMPLADKAYDPPTLPEEIDAYKFDLTDTMKHYRSTFRPTRRNYVTMFFRTRRRNYELLLWQLITSGVITKDKMYMPECLPYWTVGIKMRVRVNYPLGKVMDTMKERLGITSPGLRFCLDGFFGMVNYSDIFGNTADACPWMEISNNSTVESLRLADGDSIFISIASMGQIQNVAKWRKQRAIADASKQAAGVSPDAGMTRAEDETATEEIQIVG</sequence>
<dbReference type="Proteomes" id="UP000095280">
    <property type="component" value="Unplaced"/>
</dbReference>
<reference evidence="2" key="1">
    <citation type="submission" date="2016-11" db="UniProtKB">
        <authorList>
            <consortium name="WormBaseParasite"/>
        </authorList>
    </citation>
    <scope>IDENTIFICATION</scope>
</reference>
<name>A0A1I8H9P3_9PLAT</name>
<dbReference type="Gene3D" id="3.10.20.90">
    <property type="entry name" value="Phosphatidylinositol 3-kinase Catalytic Subunit, Chain A, domain 1"/>
    <property type="match status" value="1"/>
</dbReference>
<dbReference type="AlphaFoldDB" id="A0A1I8H9P3"/>
<evidence type="ECO:0000313" key="2">
    <source>
        <dbReference type="WBParaSite" id="maker-uti_cns_0005165-snap-gene-0.5-mRNA-1"/>
    </source>
</evidence>
<keyword evidence="1" id="KW-1185">Reference proteome</keyword>